<dbReference type="InterPro" id="IPR013083">
    <property type="entry name" value="Znf_RING/FYVE/PHD"/>
</dbReference>
<dbReference type="PROSITE" id="PS50089">
    <property type="entry name" value="ZF_RING_2"/>
    <property type="match status" value="1"/>
</dbReference>
<accession>A0A2G5HR21</accession>
<keyword evidence="1" id="KW-0862">Zinc</keyword>
<proteinExistence type="predicted"/>
<evidence type="ECO:0000259" key="2">
    <source>
        <dbReference type="PROSITE" id="PS50089"/>
    </source>
</evidence>
<dbReference type="InterPro" id="IPR001841">
    <property type="entry name" value="Znf_RING"/>
</dbReference>
<keyword evidence="1" id="KW-0863">Zinc-finger</keyword>
<evidence type="ECO:0000256" key="1">
    <source>
        <dbReference type="PROSITE-ProRule" id="PRU00175"/>
    </source>
</evidence>
<dbReference type="AlphaFoldDB" id="A0A2G5HR21"/>
<dbReference type="Proteomes" id="UP000230605">
    <property type="component" value="Chromosome 6"/>
</dbReference>
<dbReference type="GO" id="GO:0008270">
    <property type="term" value="F:zinc ion binding"/>
    <property type="evidence" value="ECO:0007669"/>
    <property type="project" value="UniProtKB-KW"/>
</dbReference>
<reference evidence="3 4" key="1">
    <citation type="submission" date="2015-10" db="EMBL/GenBank/DDBJ databases">
        <title>The cercosporin biosynthetic gene cluster was horizontally transferred to several fungal lineages and shown to be expanded in Cercospora beticola based on microsynteny with recipient genomes.</title>
        <authorList>
            <person name="De Jonge R."/>
            <person name="Ebert M.K."/>
            <person name="Suttle J.C."/>
            <person name="Jurick Ii W.M."/>
            <person name="Secor G.A."/>
            <person name="Thomma B.P."/>
            <person name="Van De Peer Y."/>
            <person name="Bolton M.D."/>
        </authorList>
    </citation>
    <scope>NUCLEOTIDE SEQUENCE [LARGE SCALE GENOMIC DNA]</scope>
    <source>
        <strain evidence="3 4">09-40</strain>
    </source>
</reference>
<name>A0A2G5HR21_CERBT</name>
<evidence type="ECO:0000313" key="4">
    <source>
        <dbReference type="Proteomes" id="UP000230605"/>
    </source>
</evidence>
<dbReference type="EMBL" id="LKMD01000104">
    <property type="protein sequence ID" value="PIA94968.1"/>
    <property type="molecule type" value="Genomic_DNA"/>
</dbReference>
<comment type="caution">
    <text evidence="3">The sequence shown here is derived from an EMBL/GenBank/DDBJ whole genome shotgun (WGS) entry which is preliminary data.</text>
</comment>
<gene>
    <name evidence="3" type="ORF">CB0940_08709</name>
</gene>
<dbReference type="Pfam" id="PF13639">
    <property type="entry name" value="zf-RING_2"/>
    <property type="match status" value="1"/>
</dbReference>
<dbReference type="SUPFAM" id="SSF57850">
    <property type="entry name" value="RING/U-box"/>
    <property type="match status" value="1"/>
</dbReference>
<organism evidence="3 4">
    <name type="scientific">Cercospora beticola</name>
    <name type="common">Sugarbeet leaf spot fungus</name>
    <dbReference type="NCBI Taxonomy" id="122368"/>
    <lineage>
        <taxon>Eukaryota</taxon>
        <taxon>Fungi</taxon>
        <taxon>Dikarya</taxon>
        <taxon>Ascomycota</taxon>
        <taxon>Pezizomycotina</taxon>
        <taxon>Dothideomycetes</taxon>
        <taxon>Dothideomycetidae</taxon>
        <taxon>Mycosphaerellales</taxon>
        <taxon>Mycosphaerellaceae</taxon>
        <taxon>Cercospora</taxon>
    </lineage>
</organism>
<sequence length="382" mass="44149">MHRVAAVKRILKCESISWYLHKYEHPPCVRSAHTKHLDPQEPVEQHQRTHRLKSLDTPTARYHSMTTLPPKIDFLMGDGLVPCPPTDCLICLISEAIEPTKISVCSHTDAYCGTCIVRWLTDHSNCPSCRKRLYEHDHDMDQESVSDEENHEYLSQLDDMEDFSHGDQVMSEEQTGEEANFVDEAARRHEVTPRESTLGLPVSLQPNHHHYVLDEVENPDWMNRFLVQYARWRNSLPDASFSRPVTDDISRPCLIEPNILTTQLLQTANATLAHKSAYFTTIEDEKFVFQTLITTTFDCILLLEGQNFESPDALYFHFAELLCKELSSRSPAFEIFVTAEGDLIETLPEQMSFTQEYVWHVIKEVVGEAERIKEFMDTVHWE</sequence>
<keyword evidence="1" id="KW-0479">Metal-binding</keyword>
<protein>
    <recommendedName>
        <fullName evidence="2">RING-type domain-containing protein</fullName>
    </recommendedName>
</protein>
<evidence type="ECO:0000313" key="3">
    <source>
        <dbReference type="EMBL" id="PIA94968.1"/>
    </source>
</evidence>
<dbReference type="Gene3D" id="3.30.40.10">
    <property type="entry name" value="Zinc/RING finger domain, C3HC4 (zinc finger)"/>
    <property type="match status" value="1"/>
</dbReference>
<dbReference type="OrthoDB" id="1305878at2759"/>
<feature type="domain" description="RING-type" evidence="2">
    <location>
        <begin position="88"/>
        <end position="130"/>
    </location>
</feature>